<proteinExistence type="predicted"/>
<dbReference type="InterPro" id="IPR003591">
    <property type="entry name" value="Leu-rich_rpt_typical-subtyp"/>
</dbReference>
<dbReference type="SUPFAM" id="SSF52058">
    <property type="entry name" value="L domain-like"/>
    <property type="match status" value="1"/>
</dbReference>
<comment type="caution">
    <text evidence="4">The sequence shown here is derived from an EMBL/GenBank/DDBJ whole genome shotgun (WGS) entry which is preliminary data.</text>
</comment>
<dbReference type="PROSITE" id="PS51450">
    <property type="entry name" value="LRR"/>
    <property type="match status" value="3"/>
</dbReference>
<dbReference type="InterPro" id="IPR003603">
    <property type="entry name" value="U2A'_phosphoprotein32A_C"/>
</dbReference>
<keyword evidence="2" id="KW-0677">Repeat</keyword>
<keyword evidence="1" id="KW-0433">Leucine-rich repeat</keyword>
<dbReference type="AlphaFoldDB" id="A0A9P1N6H8"/>
<evidence type="ECO:0000313" key="5">
    <source>
        <dbReference type="Proteomes" id="UP001152747"/>
    </source>
</evidence>
<dbReference type="SUPFAM" id="SSF52075">
    <property type="entry name" value="Outer arm dynein light chain 1"/>
    <property type="match status" value="1"/>
</dbReference>
<dbReference type="OrthoDB" id="266138at2759"/>
<dbReference type="Gene3D" id="3.80.10.10">
    <property type="entry name" value="Ribonuclease Inhibitor"/>
    <property type="match status" value="4"/>
</dbReference>
<feature type="domain" description="U2A'/phosphoprotein 32 family A C-terminal" evidence="3">
    <location>
        <begin position="508"/>
        <end position="526"/>
    </location>
</feature>
<dbReference type="SMART" id="SM00446">
    <property type="entry name" value="LRRcap"/>
    <property type="match status" value="2"/>
</dbReference>
<organism evidence="4 5">
    <name type="scientific">Caenorhabditis angaria</name>
    <dbReference type="NCBI Taxonomy" id="860376"/>
    <lineage>
        <taxon>Eukaryota</taxon>
        <taxon>Metazoa</taxon>
        <taxon>Ecdysozoa</taxon>
        <taxon>Nematoda</taxon>
        <taxon>Chromadorea</taxon>
        <taxon>Rhabditida</taxon>
        <taxon>Rhabditina</taxon>
        <taxon>Rhabditomorpha</taxon>
        <taxon>Rhabditoidea</taxon>
        <taxon>Rhabditidae</taxon>
        <taxon>Peloderinae</taxon>
        <taxon>Caenorhabditis</taxon>
    </lineage>
</organism>
<dbReference type="Proteomes" id="UP001152747">
    <property type="component" value="Unassembled WGS sequence"/>
</dbReference>
<dbReference type="PRINTS" id="PR00019">
    <property type="entry name" value="LEURICHRPT"/>
</dbReference>
<gene>
    <name evidence="4" type="ORF">CAMP_LOCUS15647</name>
</gene>
<dbReference type="Pfam" id="PF14580">
    <property type="entry name" value="LRR_9"/>
    <property type="match status" value="1"/>
</dbReference>
<dbReference type="GO" id="GO:0005737">
    <property type="term" value="C:cytoplasm"/>
    <property type="evidence" value="ECO:0007669"/>
    <property type="project" value="TreeGrafter"/>
</dbReference>
<dbReference type="InterPro" id="IPR001611">
    <property type="entry name" value="Leu-rich_rpt"/>
</dbReference>
<dbReference type="SMART" id="SM00365">
    <property type="entry name" value="LRR_SD22"/>
    <property type="match status" value="6"/>
</dbReference>
<name>A0A9P1N6H8_9PELO</name>
<feature type="domain" description="U2A'/phosphoprotein 32 family A C-terminal" evidence="3">
    <location>
        <begin position="252"/>
        <end position="270"/>
    </location>
</feature>
<evidence type="ECO:0000259" key="3">
    <source>
        <dbReference type="SMART" id="SM00446"/>
    </source>
</evidence>
<protein>
    <recommendedName>
        <fullName evidence="3">U2A'/phosphoprotein 32 family A C-terminal domain-containing protein</fullName>
    </recommendedName>
</protein>
<evidence type="ECO:0000256" key="2">
    <source>
        <dbReference type="ARBA" id="ARBA00022737"/>
    </source>
</evidence>
<accession>A0A9P1N6H8</accession>
<keyword evidence="5" id="KW-1185">Reference proteome</keyword>
<sequence length="620" mass="71187">MDKFEESWAEQLKKLSDMNIRLDIKDERRNKYEETTEASLETINNQTSKVRKVSDITSNIKLLSGRISDEKVIFDWFSIRNPLEIMLAYFDCSRILKDSNDLSMRVTVLDLSEMKLTKLAGIQEMVNVQFLSLRKNKLTSLKKLNRLPLLKLLDVSSNHISKLENLPSSIIYLDVSSNRLQNLAFSQNLANCRHLKLSKNQIKSMKGLEICGAAEILFLNDNLLKDRNEMEILKNMPKLTHVDLSQNPISQMDGYKSKIMQNAQFLISLDRQLIPVEERHISTSKQASRGLSLELIDRICPEWKSKQELMIVDQKIEQIILEKSQLEELSHVRLMDLSKNKLSSVKEIQTLNITSLELSENSLKNIAISGDFEVFRNLENLNISNNSITNTTLIRLGLNLLAKLKNIDLSVNCLVKFDCNFFDLPSLESIDLSSNNLIKTIVRRPLKSVTNLYLQNNRLSTLSPLSCPNLVVLNISNNKLASCASLKPLTETRNLQILDCRNNSVTERRVYVDFIKSQVPSVIQLDDEKMNDEIEMTRRRLSKAIDLNSMSRRNSMVTSSMLSWFEKQESEMLEIPRSTSFLEEAPRKSGIRLEPIKGRKINDSEGFMLFGTKIQRHSKK</sequence>
<dbReference type="PANTHER" id="PTHR15454:SF56">
    <property type="entry name" value="PROTEIN PHOSPHATASE 1 REGULATORY SUBUNIT 7-RELATED"/>
    <property type="match status" value="1"/>
</dbReference>
<dbReference type="PANTHER" id="PTHR15454">
    <property type="entry name" value="NISCHARIN RELATED"/>
    <property type="match status" value="1"/>
</dbReference>
<dbReference type="SMART" id="SM00369">
    <property type="entry name" value="LRR_TYP"/>
    <property type="match status" value="4"/>
</dbReference>
<reference evidence="4" key="1">
    <citation type="submission" date="2022-11" db="EMBL/GenBank/DDBJ databases">
        <authorList>
            <person name="Kikuchi T."/>
        </authorList>
    </citation>
    <scope>NUCLEOTIDE SEQUENCE</scope>
    <source>
        <strain evidence="4">PS1010</strain>
    </source>
</reference>
<dbReference type="InterPro" id="IPR032675">
    <property type="entry name" value="LRR_dom_sf"/>
</dbReference>
<dbReference type="EMBL" id="CANHGI010000005">
    <property type="protein sequence ID" value="CAI5453010.1"/>
    <property type="molecule type" value="Genomic_DNA"/>
</dbReference>
<evidence type="ECO:0000256" key="1">
    <source>
        <dbReference type="ARBA" id="ARBA00022614"/>
    </source>
</evidence>
<evidence type="ECO:0000313" key="4">
    <source>
        <dbReference type="EMBL" id="CAI5453010.1"/>
    </source>
</evidence>